<evidence type="ECO:0000256" key="8">
    <source>
        <dbReference type="ARBA" id="ARBA00022679"/>
    </source>
</evidence>
<dbReference type="InterPro" id="IPR001917">
    <property type="entry name" value="Aminotrans_II_pyridoxalP_BS"/>
</dbReference>
<dbReference type="CDD" id="cd00609">
    <property type="entry name" value="AAT_like"/>
    <property type="match status" value="1"/>
</dbReference>
<keyword evidence="10 12" id="KW-0368">Histidine biosynthesis</keyword>
<dbReference type="NCBIfam" id="TIGR01141">
    <property type="entry name" value="hisC"/>
    <property type="match status" value="1"/>
</dbReference>
<comment type="pathway">
    <text evidence="2 12">Amino-acid biosynthesis; L-histidine biosynthesis; L-histidine from 5-phospho-alpha-D-ribose 1-diphosphate: step 7/9.</text>
</comment>
<evidence type="ECO:0000256" key="1">
    <source>
        <dbReference type="ARBA" id="ARBA00001933"/>
    </source>
</evidence>
<dbReference type="OrthoDB" id="9813612at2"/>
<dbReference type="EMBL" id="FZPD01000003">
    <property type="protein sequence ID" value="SNT01231.1"/>
    <property type="molecule type" value="Genomic_DNA"/>
</dbReference>
<feature type="domain" description="Aminotransferase class I/classII large" evidence="13">
    <location>
        <begin position="39"/>
        <end position="359"/>
    </location>
</feature>
<evidence type="ECO:0000313" key="14">
    <source>
        <dbReference type="EMBL" id="SNT01231.1"/>
    </source>
</evidence>
<keyword evidence="9 12" id="KW-0663">Pyridoxal phosphate</keyword>
<comment type="catalytic activity">
    <reaction evidence="11 12">
        <text>L-histidinol phosphate + 2-oxoglutarate = 3-(imidazol-4-yl)-2-oxopropyl phosphate + L-glutamate</text>
        <dbReference type="Rhea" id="RHEA:23744"/>
        <dbReference type="ChEBI" id="CHEBI:16810"/>
        <dbReference type="ChEBI" id="CHEBI:29985"/>
        <dbReference type="ChEBI" id="CHEBI:57766"/>
        <dbReference type="ChEBI" id="CHEBI:57980"/>
        <dbReference type="EC" id="2.6.1.9"/>
    </reaction>
</comment>
<evidence type="ECO:0000256" key="9">
    <source>
        <dbReference type="ARBA" id="ARBA00022898"/>
    </source>
</evidence>
<gene>
    <name evidence="12" type="primary">hisC</name>
    <name evidence="14" type="ORF">SAMN05421640_2002</name>
</gene>
<dbReference type="InterPro" id="IPR015422">
    <property type="entry name" value="PyrdxlP-dep_Trfase_small"/>
</dbReference>
<dbReference type="Pfam" id="PF00155">
    <property type="entry name" value="Aminotran_1_2"/>
    <property type="match status" value="1"/>
</dbReference>
<dbReference type="InterPro" id="IPR050106">
    <property type="entry name" value="HistidinolP_aminotransfase"/>
</dbReference>
<dbReference type="Proteomes" id="UP000198393">
    <property type="component" value="Unassembled WGS sequence"/>
</dbReference>
<evidence type="ECO:0000313" key="15">
    <source>
        <dbReference type="Proteomes" id="UP000198393"/>
    </source>
</evidence>
<evidence type="ECO:0000256" key="6">
    <source>
        <dbReference type="ARBA" id="ARBA00022576"/>
    </source>
</evidence>
<comment type="similarity">
    <text evidence="4 12">Belongs to the class-II pyridoxal-phosphate-dependent aminotransferase family. Histidinol-phosphate aminotransferase subfamily.</text>
</comment>
<comment type="subunit">
    <text evidence="5 12">Homodimer.</text>
</comment>
<dbReference type="Gene3D" id="3.90.1150.10">
    <property type="entry name" value="Aspartate Aminotransferase, domain 1"/>
    <property type="match status" value="1"/>
</dbReference>
<keyword evidence="7 12" id="KW-0028">Amino-acid biosynthesis</keyword>
<protein>
    <recommendedName>
        <fullName evidence="12">Histidinol-phosphate aminotransferase</fullName>
        <ecNumber evidence="12">2.6.1.9</ecNumber>
    </recommendedName>
    <alternativeName>
        <fullName evidence="12">Imidazole acetol-phosphate transaminase</fullName>
    </alternativeName>
</protein>
<evidence type="ECO:0000256" key="5">
    <source>
        <dbReference type="ARBA" id="ARBA00011738"/>
    </source>
</evidence>
<keyword evidence="6 12" id="KW-0032">Aminotransferase</keyword>
<comment type="pathway">
    <text evidence="3">Lipid metabolism.</text>
</comment>
<dbReference type="InterPro" id="IPR015424">
    <property type="entry name" value="PyrdxlP-dep_Trfase"/>
</dbReference>
<dbReference type="InterPro" id="IPR004839">
    <property type="entry name" value="Aminotransferase_I/II_large"/>
</dbReference>
<keyword evidence="8 12" id="KW-0808">Transferase</keyword>
<dbReference type="PANTHER" id="PTHR43643">
    <property type="entry name" value="HISTIDINOL-PHOSPHATE AMINOTRANSFERASE 2"/>
    <property type="match status" value="1"/>
</dbReference>
<evidence type="ECO:0000256" key="4">
    <source>
        <dbReference type="ARBA" id="ARBA00007970"/>
    </source>
</evidence>
<dbReference type="GO" id="GO:0030170">
    <property type="term" value="F:pyridoxal phosphate binding"/>
    <property type="evidence" value="ECO:0007669"/>
    <property type="project" value="InterPro"/>
</dbReference>
<reference evidence="14 15" key="1">
    <citation type="submission" date="2017-06" db="EMBL/GenBank/DDBJ databases">
        <authorList>
            <person name="Kim H.J."/>
            <person name="Triplett B.A."/>
        </authorList>
    </citation>
    <scope>NUCLEOTIDE SEQUENCE [LARGE SCALE GENOMIC DNA]</scope>
    <source>
        <strain evidence="14 15">DSM 19307</strain>
    </source>
</reference>
<dbReference type="SUPFAM" id="SSF53383">
    <property type="entry name" value="PLP-dependent transferases"/>
    <property type="match status" value="1"/>
</dbReference>
<keyword evidence="15" id="KW-1185">Reference proteome</keyword>
<dbReference type="GO" id="GO:0004400">
    <property type="term" value="F:histidinol-phosphate transaminase activity"/>
    <property type="evidence" value="ECO:0007669"/>
    <property type="project" value="UniProtKB-UniRule"/>
</dbReference>
<evidence type="ECO:0000256" key="7">
    <source>
        <dbReference type="ARBA" id="ARBA00022605"/>
    </source>
</evidence>
<evidence type="ECO:0000256" key="2">
    <source>
        <dbReference type="ARBA" id="ARBA00005011"/>
    </source>
</evidence>
<dbReference type="GO" id="GO:0000105">
    <property type="term" value="P:L-histidine biosynthetic process"/>
    <property type="evidence" value="ECO:0007669"/>
    <property type="project" value="UniProtKB-UniRule"/>
</dbReference>
<evidence type="ECO:0000256" key="10">
    <source>
        <dbReference type="ARBA" id="ARBA00023102"/>
    </source>
</evidence>
<sequence>MNIQIPDHIAAIKSYQPGKTIPQLREEYGWDRVAILWNNENTLGYSPKSKQAVIDAYDTINYYPDPASVDLKKALSKRLGKPENQIVLGNGSESVLMLAIRALCSGEDEFLTSEGGFVIIYNWARINNVRCVAMPMTQGYGFDLEAIKSRINRNTKVIYLANCNNPTGTGISKAELDNFMQHVPDHILVIVDEAYFEYSTALDPEFPNSLEMDYPNILTLRTFSKAYGIAGIRLGFGVGHEKIIEAMGKAKLTFEPTALAQAAGMGALNDDDFLKETIDNNTSGLKYFYKEFDRLGVKYVPSYGNFVMTVWKDRDQVMHVFDALMKRGVLVRPLYDPIAHCIRISVGRPEENEHCIEALGEVL</sequence>
<dbReference type="EC" id="2.6.1.9" evidence="12"/>
<feature type="modified residue" description="N6-(pyridoxal phosphate)lysine" evidence="12">
    <location>
        <position position="225"/>
    </location>
</feature>
<dbReference type="Gene3D" id="3.40.640.10">
    <property type="entry name" value="Type I PLP-dependent aspartate aminotransferase-like (Major domain)"/>
    <property type="match status" value="1"/>
</dbReference>
<comment type="cofactor">
    <cofactor evidence="1 12">
        <name>pyridoxal 5'-phosphate</name>
        <dbReference type="ChEBI" id="CHEBI:597326"/>
    </cofactor>
</comment>
<dbReference type="AlphaFoldDB" id="A0A239J5R6"/>
<evidence type="ECO:0000256" key="3">
    <source>
        <dbReference type="ARBA" id="ARBA00005189"/>
    </source>
</evidence>
<proteinExistence type="inferred from homology"/>
<dbReference type="PROSITE" id="PS00599">
    <property type="entry name" value="AA_TRANSFER_CLASS_2"/>
    <property type="match status" value="1"/>
</dbReference>
<evidence type="ECO:0000259" key="13">
    <source>
        <dbReference type="Pfam" id="PF00155"/>
    </source>
</evidence>
<organism evidence="14 15">
    <name type="scientific">Ekhidna lutea</name>
    <dbReference type="NCBI Taxonomy" id="447679"/>
    <lineage>
        <taxon>Bacteria</taxon>
        <taxon>Pseudomonadati</taxon>
        <taxon>Bacteroidota</taxon>
        <taxon>Cytophagia</taxon>
        <taxon>Cytophagales</taxon>
        <taxon>Reichenbachiellaceae</taxon>
        <taxon>Ekhidna</taxon>
    </lineage>
</organism>
<accession>A0A239J5R6</accession>
<name>A0A239J5R6_EKHLU</name>
<dbReference type="UniPathway" id="UPA00031">
    <property type="reaction ID" value="UER00012"/>
</dbReference>
<dbReference type="InterPro" id="IPR005861">
    <property type="entry name" value="HisP_aminotrans"/>
</dbReference>
<dbReference type="InterPro" id="IPR015421">
    <property type="entry name" value="PyrdxlP-dep_Trfase_major"/>
</dbReference>
<evidence type="ECO:0000256" key="11">
    <source>
        <dbReference type="ARBA" id="ARBA00047481"/>
    </source>
</evidence>
<dbReference type="HAMAP" id="MF_01023">
    <property type="entry name" value="HisC_aminotrans_2"/>
    <property type="match status" value="1"/>
</dbReference>
<dbReference type="PANTHER" id="PTHR43643:SF6">
    <property type="entry name" value="HISTIDINOL-PHOSPHATE AMINOTRANSFERASE"/>
    <property type="match status" value="1"/>
</dbReference>
<evidence type="ECO:0000256" key="12">
    <source>
        <dbReference type="HAMAP-Rule" id="MF_01023"/>
    </source>
</evidence>
<dbReference type="RefSeq" id="WP_089356719.1">
    <property type="nucleotide sequence ID" value="NZ_FZPD01000003.1"/>
</dbReference>